<dbReference type="Gene3D" id="3.40.50.12780">
    <property type="entry name" value="N-terminal domain of ligase-like"/>
    <property type="match status" value="1"/>
</dbReference>
<evidence type="ECO:0000313" key="6">
    <source>
        <dbReference type="Proteomes" id="UP000490800"/>
    </source>
</evidence>
<dbReference type="RefSeq" id="WP_157338360.1">
    <property type="nucleotide sequence ID" value="NZ_RHLK01000016.1"/>
</dbReference>
<dbReference type="PANTHER" id="PTHR45527">
    <property type="entry name" value="NONRIBOSOMAL PEPTIDE SYNTHETASE"/>
    <property type="match status" value="1"/>
</dbReference>
<comment type="similarity">
    <text evidence="1">Belongs to the ATP-dependent AMP-binding enzyme family.</text>
</comment>
<dbReference type="Proteomes" id="UP000490800">
    <property type="component" value="Unassembled WGS sequence"/>
</dbReference>
<evidence type="ECO:0000259" key="3">
    <source>
        <dbReference type="Pfam" id="PF00501"/>
    </source>
</evidence>
<dbReference type="CDD" id="cd05930">
    <property type="entry name" value="A_NRPS"/>
    <property type="match status" value="1"/>
</dbReference>
<keyword evidence="2" id="KW-0677">Repeat</keyword>
<dbReference type="InterPro" id="IPR000873">
    <property type="entry name" value="AMP-dep_synth/lig_dom"/>
</dbReference>
<dbReference type="GO" id="GO:0005737">
    <property type="term" value="C:cytoplasm"/>
    <property type="evidence" value="ECO:0007669"/>
    <property type="project" value="TreeGrafter"/>
</dbReference>
<protein>
    <submittedName>
        <fullName evidence="5">Amino acid adenylation domain-containing protein</fullName>
    </submittedName>
</protein>
<evidence type="ECO:0000259" key="4">
    <source>
        <dbReference type="Pfam" id="PF13193"/>
    </source>
</evidence>
<dbReference type="Pfam" id="PF13193">
    <property type="entry name" value="AMP-binding_C"/>
    <property type="match status" value="1"/>
</dbReference>
<feature type="domain" description="AMP-binding enzyme C-terminal" evidence="4">
    <location>
        <begin position="433"/>
        <end position="507"/>
    </location>
</feature>
<dbReference type="InterPro" id="IPR042099">
    <property type="entry name" value="ANL_N_sf"/>
</dbReference>
<evidence type="ECO:0000256" key="1">
    <source>
        <dbReference type="ARBA" id="ARBA00006432"/>
    </source>
</evidence>
<reference evidence="5 6" key="1">
    <citation type="journal article" date="2019" name="Microorganisms">
        <title>Paenibacillus lutrae sp. nov., A Chitinolytic Species Isolated from A River Otter in Castril Natural Park, Granada, Spain.</title>
        <authorList>
            <person name="Rodriguez M."/>
            <person name="Reina J.C."/>
            <person name="Bejar V."/>
            <person name="Llamas I."/>
        </authorList>
    </citation>
    <scope>NUCLEOTIDE SEQUENCE [LARGE SCALE GENOMIC DNA]</scope>
    <source>
        <strain evidence="5 6">N10</strain>
    </source>
</reference>
<evidence type="ECO:0000256" key="2">
    <source>
        <dbReference type="ARBA" id="ARBA00022737"/>
    </source>
</evidence>
<comment type="caution">
    <text evidence="5">The sequence shown here is derived from an EMBL/GenBank/DDBJ whole genome shotgun (WGS) entry which is preliminary data.</text>
</comment>
<dbReference type="Gene3D" id="3.30.300.30">
    <property type="match status" value="1"/>
</dbReference>
<dbReference type="NCBIfam" id="TIGR01733">
    <property type="entry name" value="AA-adenyl-dom"/>
    <property type="match status" value="1"/>
</dbReference>
<name>A0A7X3FLS0_9BACL</name>
<dbReference type="InterPro" id="IPR045851">
    <property type="entry name" value="AMP-bd_C_sf"/>
</dbReference>
<sequence>MPLTVNGTVRSLSDFLSEPAKRWPDREAVSDGKHSLTFKELDQASHHLARFLISEGVGVNQHVAILAPKEVSVVIAIAACLKAGITYVPIEPTNPVQRIEYLISDIKPAYLIMPSSFSERLNPSIFQSIPVIHLEQVIPGDCPVWGEIPIHELELPLEPVEDSTLAYCMYTSGSTGEPKGVQVEHKSVLSFIQTFQDIVQFDECSVCLNTSAFNFDVSIEDVFAPLYYGSRVFLYSGLMYPTRFFDILEREKITHLIAISSTITLMAGAVGEFQERDLSQLKVLLTGGEVLNVNAIQTWLREVPGIRLYNAYGPTETTCVCVIYPITEIEPDRTEFYPIGLPLRGVSLRIVDEEGNTLGPDEEGELLIGGTHVMRGYWNRPELTASRTVTIDGIRYYKSGDVARIDPQGICHYLGRRDDEVKVFGYRINLNEVRNALISVDHVADGVVAAIEDKQGKVLVAAIICKDSMEPSFGADVIRQISLKLPNYMIPRAVLLCRNFPAMTTAKTDVKKIVRLIQSKMAESSSSILLQTEDWDA</sequence>
<gene>
    <name evidence="5" type="ORF">EDM21_20965</name>
</gene>
<proteinExistence type="inferred from homology"/>
<dbReference type="EMBL" id="RHLK01000016">
    <property type="protein sequence ID" value="MVP01953.1"/>
    <property type="molecule type" value="Genomic_DNA"/>
</dbReference>
<dbReference type="Pfam" id="PF00501">
    <property type="entry name" value="AMP-binding"/>
    <property type="match status" value="1"/>
</dbReference>
<dbReference type="AlphaFoldDB" id="A0A7X3FLS0"/>
<dbReference type="GO" id="GO:0043041">
    <property type="term" value="P:amino acid activation for nonribosomal peptide biosynthetic process"/>
    <property type="evidence" value="ECO:0007669"/>
    <property type="project" value="TreeGrafter"/>
</dbReference>
<feature type="domain" description="AMP-dependent synthetase/ligase" evidence="3">
    <location>
        <begin position="18"/>
        <end position="378"/>
    </location>
</feature>
<evidence type="ECO:0000313" key="5">
    <source>
        <dbReference type="EMBL" id="MVP01953.1"/>
    </source>
</evidence>
<dbReference type="InterPro" id="IPR025110">
    <property type="entry name" value="AMP-bd_C"/>
</dbReference>
<dbReference type="OrthoDB" id="9765680at2"/>
<accession>A0A7X3FLS0</accession>
<keyword evidence="6" id="KW-1185">Reference proteome</keyword>
<dbReference type="SUPFAM" id="SSF56801">
    <property type="entry name" value="Acetyl-CoA synthetase-like"/>
    <property type="match status" value="1"/>
</dbReference>
<dbReference type="PANTHER" id="PTHR45527:SF1">
    <property type="entry name" value="FATTY ACID SYNTHASE"/>
    <property type="match status" value="1"/>
</dbReference>
<dbReference type="GO" id="GO:0044550">
    <property type="term" value="P:secondary metabolite biosynthetic process"/>
    <property type="evidence" value="ECO:0007669"/>
    <property type="project" value="TreeGrafter"/>
</dbReference>
<dbReference type="InterPro" id="IPR010071">
    <property type="entry name" value="AA_adenyl_dom"/>
</dbReference>
<organism evidence="5 6">
    <name type="scientific">Paenibacillus lutrae</name>
    <dbReference type="NCBI Taxonomy" id="2078573"/>
    <lineage>
        <taxon>Bacteria</taxon>
        <taxon>Bacillati</taxon>
        <taxon>Bacillota</taxon>
        <taxon>Bacilli</taxon>
        <taxon>Bacillales</taxon>
        <taxon>Paenibacillaceae</taxon>
        <taxon>Paenibacillus</taxon>
    </lineage>
</organism>
<dbReference type="GO" id="GO:0031177">
    <property type="term" value="F:phosphopantetheine binding"/>
    <property type="evidence" value="ECO:0007669"/>
    <property type="project" value="TreeGrafter"/>
</dbReference>